<protein>
    <submittedName>
        <fullName evidence="12">Predicted membrane protein</fullName>
    </submittedName>
</protein>
<dbReference type="KEGG" id="pmf:P9303_25731"/>
<dbReference type="InterPro" id="IPR011330">
    <property type="entry name" value="Glyco_hydro/deAcase_b/a-brl"/>
</dbReference>
<evidence type="ECO:0000256" key="7">
    <source>
        <dbReference type="ARBA" id="ARBA00022989"/>
    </source>
</evidence>
<sequence>MSLQPLAARVGRYGLVGLAAAAIHATVLVLMAKLIPFWLSNLSGFLAASLVSYLGHALYTFRSETTGQRFARRWLLLQFSVNVSVSALLPLALSPWASLPITTVMLVFTPTLLNALIWSRAARFSMRRQQRSNKTKPQLHADDLGLTNATNTAILELAAASQLDSASLLVNGNAVESAIEQSRSYPNLQLCLHLCLSEGRAVAPPQQVSELIDDEGRLKCSFGTLMLASCLPKNAPRRRRLERQLRCELNSQIQRFRELTGLTIIAIDGHQHLHLVPIVLDVILELAPEQGISWLRTTAEPLPTGLSSRYWLTALTNGGWLKWLVLQNLTRMALPRLRKALVATNARFAGVLFTGRMVDAPLKAAWQELTSVSFSPPQTQPLLLSHPAAPLKPEEIHKGLTDFPLSRTFFSSSWRQLEWQAVKQLQASASTQSEP</sequence>
<keyword evidence="6" id="KW-0460">Magnesium</keyword>
<dbReference type="Proteomes" id="UP000002274">
    <property type="component" value="Chromosome"/>
</dbReference>
<dbReference type="Pfam" id="PF04794">
    <property type="entry name" value="YdjC"/>
    <property type="match status" value="1"/>
</dbReference>
<evidence type="ECO:0000259" key="11">
    <source>
        <dbReference type="Pfam" id="PF04138"/>
    </source>
</evidence>
<comment type="subcellular location">
    <subcellularLocation>
        <location evidence="2">Membrane</location>
        <topology evidence="2">Multi-pass membrane protein</topology>
    </subcellularLocation>
</comment>
<feature type="transmembrane region" description="Helical" evidence="10">
    <location>
        <begin position="73"/>
        <end position="93"/>
    </location>
</feature>
<evidence type="ECO:0000256" key="3">
    <source>
        <dbReference type="ARBA" id="ARBA00022692"/>
    </source>
</evidence>
<accession>A2CCU4</accession>
<dbReference type="RefSeq" id="WP_011827148.1">
    <property type="nucleotide sequence ID" value="NC_008820.1"/>
</dbReference>
<evidence type="ECO:0000313" key="12">
    <source>
        <dbReference type="EMBL" id="ABM79304.1"/>
    </source>
</evidence>
<dbReference type="PANTHER" id="PTHR31609">
    <property type="entry name" value="YDJC DEACETYLASE FAMILY MEMBER"/>
    <property type="match status" value="1"/>
</dbReference>
<keyword evidence="8 10" id="KW-0472">Membrane</keyword>
<dbReference type="CDD" id="cd10807">
    <property type="entry name" value="YdjC_like_3"/>
    <property type="match status" value="1"/>
</dbReference>
<keyword evidence="4" id="KW-0479">Metal-binding</keyword>
<keyword evidence="3 10" id="KW-0812">Transmembrane</keyword>
<evidence type="ECO:0000256" key="9">
    <source>
        <dbReference type="ARBA" id="ARBA00023277"/>
    </source>
</evidence>
<gene>
    <name evidence="12" type="ordered locus">P9303_25731</name>
</gene>
<feature type="transmembrane region" description="Helical" evidence="10">
    <location>
        <begin position="12"/>
        <end position="32"/>
    </location>
</feature>
<dbReference type="PANTHER" id="PTHR31609:SF1">
    <property type="entry name" value="CARBOHYDRATE DEACETYLASE"/>
    <property type="match status" value="1"/>
</dbReference>
<evidence type="ECO:0000256" key="8">
    <source>
        <dbReference type="ARBA" id="ARBA00023136"/>
    </source>
</evidence>
<feature type="domain" description="GtrA/DPMS transmembrane" evidence="11">
    <location>
        <begin position="12"/>
        <end position="97"/>
    </location>
</feature>
<evidence type="ECO:0000256" key="6">
    <source>
        <dbReference type="ARBA" id="ARBA00022842"/>
    </source>
</evidence>
<feature type="transmembrane region" description="Helical" evidence="10">
    <location>
        <begin position="38"/>
        <end position="61"/>
    </location>
</feature>
<feature type="transmembrane region" description="Helical" evidence="10">
    <location>
        <begin position="99"/>
        <end position="118"/>
    </location>
</feature>
<dbReference type="GO" id="GO:0000271">
    <property type="term" value="P:polysaccharide biosynthetic process"/>
    <property type="evidence" value="ECO:0007669"/>
    <property type="project" value="InterPro"/>
</dbReference>
<dbReference type="GO" id="GO:0016020">
    <property type="term" value="C:membrane"/>
    <property type="evidence" value="ECO:0007669"/>
    <property type="project" value="UniProtKB-SubCell"/>
</dbReference>
<keyword evidence="7 10" id="KW-1133">Transmembrane helix</keyword>
<keyword evidence="9" id="KW-0119">Carbohydrate metabolism</keyword>
<dbReference type="GO" id="GO:0046872">
    <property type="term" value="F:metal ion binding"/>
    <property type="evidence" value="ECO:0007669"/>
    <property type="project" value="UniProtKB-KW"/>
</dbReference>
<dbReference type="SUPFAM" id="SSF88713">
    <property type="entry name" value="Glycoside hydrolase/deacetylase"/>
    <property type="match status" value="1"/>
</dbReference>
<dbReference type="InterPro" id="IPR006879">
    <property type="entry name" value="YdjC-like"/>
</dbReference>
<evidence type="ECO:0000256" key="4">
    <source>
        <dbReference type="ARBA" id="ARBA00022723"/>
    </source>
</evidence>
<dbReference type="EMBL" id="CP000554">
    <property type="protein sequence ID" value="ABM79304.1"/>
    <property type="molecule type" value="Genomic_DNA"/>
</dbReference>
<dbReference type="HOGENOM" id="CLU_631539_0_0_3"/>
<dbReference type="GO" id="GO:0016787">
    <property type="term" value="F:hydrolase activity"/>
    <property type="evidence" value="ECO:0007669"/>
    <property type="project" value="UniProtKB-KW"/>
</dbReference>
<name>A2CCU4_PROM3</name>
<evidence type="ECO:0000256" key="2">
    <source>
        <dbReference type="ARBA" id="ARBA00004141"/>
    </source>
</evidence>
<evidence type="ECO:0000256" key="1">
    <source>
        <dbReference type="ARBA" id="ARBA00001946"/>
    </source>
</evidence>
<dbReference type="GO" id="GO:0019213">
    <property type="term" value="F:deacetylase activity"/>
    <property type="evidence" value="ECO:0007669"/>
    <property type="project" value="TreeGrafter"/>
</dbReference>
<dbReference type="AlphaFoldDB" id="A2CCU4"/>
<organism evidence="12 13">
    <name type="scientific">Prochlorococcus marinus (strain MIT 9303)</name>
    <dbReference type="NCBI Taxonomy" id="59922"/>
    <lineage>
        <taxon>Bacteria</taxon>
        <taxon>Bacillati</taxon>
        <taxon>Cyanobacteriota</taxon>
        <taxon>Cyanophyceae</taxon>
        <taxon>Synechococcales</taxon>
        <taxon>Prochlorococcaceae</taxon>
        <taxon>Prochlorococcus</taxon>
    </lineage>
</organism>
<dbReference type="Pfam" id="PF04138">
    <property type="entry name" value="GtrA_DPMS_TM"/>
    <property type="match status" value="1"/>
</dbReference>
<dbReference type="Gene3D" id="3.20.20.370">
    <property type="entry name" value="Glycoside hydrolase/deacetylase"/>
    <property type="match status" value="1"/>
</dbReference>
<dbReference type="InterPro" id="IPR007267">
    <property type="entry name" value="GtrA_DPMS_TM"/>
</dbReference>
<proteinExistence type="predicted"/>
<dbReference type="BioCyc" id="PMAR59922:G1G80-2255-MONOMER"/>
<evidence type="ECO:0000256" key="10">
    <source>
        <dbReference type="SAM" id="Phobius"/>
    </source>
</evidence>
<evidence type="ECO:0000313" key="13">
    <source>
        <dbReference type="Proteomes" id="UP000002274"/>
    </source>
</evidence>
<reference evidence="12 13" key="1">
    <citation type="journal article" date="2007" name="PLoS Genet.">
        <title>Patterns and implications of gene gain and loss in the evolution of Prochlorococcus.</title>
        <authorList>
            <person name="Kettler G.C."/>
            <person name="Martiny A.C."/>
            <person name="Huang K."/>
            <person name="Zucker J."/>
            <person name="Coleman M.L."/>
            <person name="Rodrigue S."/>
            <person name="Chen F."/>
            <person name="Lapidus A."/>
            <person name="Ferriera S."/>
            <person name="Johnson J."/>
            <person name="Steglich C."/>
            <person name="Church G.M."/>
            <person name="Richardson P."/>
            <person name="Chisholm S.W."/>
        </authorList>
    </citation>
    <scope>NUCLEOTIDE SEQUENCE [LARGE SCALE GENOMIC DNA]</scope>
    <source>
        <strain evidence="12 13">MIT 9303</strain>
    </source>
</reference>
<comment type="cofactor">
    <cofactor evidence="1">
        <name>Mg(2+)</name>
        <dbReference type="ChEBI" id="CHEBI:18420"/>
    </cofactor>
</comment>
<evidence type="ECO:0000256" key="5">
    <source>
        <dbReference type="ARBA" id="ARBA00022801"/>
    </source>
</evidence>
<keyword evidence="5" id="KW-0378">Hydrolase</keyword>
<dbReference type="STRING" id="59922.P9303_25731"/>